<dbReference type="Proteomes" id="UP000332515">
    <property type="component" value="Unassembled WGS sequence"/>
</dbReference>
<sequence length="68" mass="7517">MARRGKTLSAFQPGRGYTKEDWDDVDSPELTDEELATGRPFAEAFPELAATIRRRRAARGPSEPPDGV</sequence>
<proteinExistence type="predicted"/>
<dbReference type="EMBL" id="VWNA01000001">
    <property type="protein sequence ID" value="MQT12030.1"/>
    <property type="molecule type" value="Genomic_DNA"/>
</dbReference>
<reference evidence="2 3" key="1">
    <citation type="submission" date="2019-09" db="EMBL/GenBank/DDBJ databases">
        <title>Segnochrobactrum spirostomi gen. nov., sp. nov., isolated from the ciliate Spirostomum cf. yagiui and description of a novel family, Segnochrobactraceae fam. nov. within the order Rhizobiales of the class Alphaproteobacteria.</title>
        <authorList>
            <person name="Akter S."/>
            <person name="Shazib S.U.A."/>
            <person name="Shin M.K."/>
        </authorList>
    </citation>
    <scope>NUCLEOTIDE SEQUENCE [LARGE SCALE GENOMIC DNA]</scope>
    <source>
        <strain evidence="2 3">Sp-1</strain>
    </source>
</reference>
<evidence type="ECO:0000313" key="3">
    <source>
        <dbReference type="Proteomes" id="UP000332515"/>
    </source>
</evidence>
<gene>
    <name evidence="2" type="ORF">F0357_04975</name>
</gene>
<feature type="compositionally biased region" description="Acidic residues" evidence="1">
    <location>
        <begin position="21"/>
        <end position="35"/>
    </location>
</feature>
<evidence type="ECO:0000313" key="2">
    <source>
        <dbReference type="EMBL" id="MQT12030.1"/>
    </source>
</evidence>
<name>A0A6A7XZ19_9HYPH</name>
<feature type="region of interest" description="Disordered" evidence="1">
    <location>
        <begin position="1"/>
        <end position="42"/>
    </location>
</feature>
<protein>
    <submittedName>
        <fullName evidence="2">Uncharacterized protein</fullName>
    </submittedName>
</protein>
<organism evidence="2 3">
    <name type="scientific">Segnochrobactrum spirostomi</name>
    <dbReference type="NCBI Taxonomy" id="2608987"/>
    <lineage>
        <taxon>Bacteria</taxon>
        <taxon>Pseudomonadati</taxon>
        <taxon>Pseudomonadota</taxon>
        <taxon>Alphaproteobacteria</taxon>
        <taxon>Hyphomicrobiales</taxon>
        <taxon>Segnochrobactraceae</taxon>
        <taxon>Segnochrobactrum</taxon>
    </lineage>
</organism>
<comment type="caution">
    <text evidence="2">The sequence shown here is derived from an EMBL/GenBank/DDBJ whole genome shotgun (WGS) entry which is preliminary data.</text>
</comment>
<accession>A0A6A7XZ19</accession>
<keyword evidence="3" id="KW-1185">Reference proteome</keyword>
<dbReference type="AlphaFoldDB" id="A0A6A7XZ19"/>
<evidence type="ECO:0000256" key="1">
    <source>
        <dbReference type="SAM" id="MobiDB-lite"/>
    </source>
</evidence>